<feature type="active site" evidence="14">
    <location>
        <position position="156"/>
    </location>
</feature>
<dbReference type="KEGG" id="pvw:HU752_017425"/>
<dbReference type="SMART" id="SM00235">
    <property type="entry name" value="ZnMc"/>
    <property type="match status" value="1"/>
</dbReference>
<dbReference type="InterPro" id="IPR016294">
    <property type="entry name" value="Pept_M10B"/>
</dbReference>
<dbReference type="Gene3D" id="2.150.10.10">
    <property type="entry name" value="Serralysin-like metalloprotease, C-terminal"/>
    <property type="match status" value="1"/>
</dbReference>
<dbReference type="InterPro" id="IPR018511">
    <property type="entry name" value="Hemolysin-typ_Ca-bd_CS"/>
</dbReference>
<evidence type="ECO:0000313" key="17">
    <source>
        <dbReference type="EMBL" id="QXI31530.1"/>
    </source>
</evidence>
<evidence type="ECO:0000256" key="6">
    <source>
        <dbReference type="ARBA" id="ARBA00022670"/>
    </source>
</evidence>
<dbReference type="GO" id="GO:0004222">
    <property type="term" value="F:metalloendopeptidase activity"/>
    <property type="evidence" value="ECO:0007669"/>
    <property type="project" value="InterPro"/>
</dbReference>
<dbReference type="InterPro" id="IPR013858">
    <property type="entry name" value="Peptidase_M10B_C"/>
</dbReference>
<dbReference type="NCBIfam" id="NF035945">
    <property type="entry name" value="Zn_serralysin"/>
    <property type="match status" value="1"/>
</dbReference>
<dbReference type="Pfam" id="PF00353">
    <property type="entry name" value="HemolysinCabind"/>
    <property type="match status" value="1"/>
</dbReference>
<dbReference type="PIRSF" id="PIRSF001205">
    <property type="entry name" value="Peptidase_M10B"/>
    <property type="match status" value="1"/>
</dbReference>
<organism evidence="17 18">
    <name type="scientific">Pseudomonas vanderleydeniana</name>
    <dbReference type="NCBI Taxonomy" id="2745495"/>
    <lineage>
        <taxon>Bacteria</taxon>
        <taxon>Pseudomonadati</taxon>
        <taxon>Pseudomonadota</taxon>
        <taxon>Gammaproteobacteria</taxon>
        <taxon>Pseudomonadales</taxon>
        <taxon>Pseudomonadaceae</taxon>
        <taxon>Pseudomonas</taxon>
    </lineage>
</organism>
<dbReference type="Pfam" id="PF00413">
    <property type="entry name" value="Peptidase_M10"/>
    <property type="match status" value="1"/>
</dbReference>
<evidence type="ECO:0000256" key="11">
    <source>
        <dbReference type="ARBA" id="ARBA00022833"/>
    </source>
</evidence>
<evidence type="ECO:0000313" key="18">
    <source>
        <dbReference type="Proteomes" id="UP000634530"/>
    </source>
</evidence>
<dbReference type="CDD" id="cd04277">
    <property type="entry name" value="ZnMc_serralysin_like"/>
    <property type="match status" value="1"/>
</dbReference>
<dbReference type="EC" id="3.4.24.40" evidence="17"/>
<dbReference type="GO" id="GO:0030198">
    <property type="term" value="P:extracellular matrix organization"/>
    <property type="evidence" value="ECO:0007669"/>
    <property type="project" value="TreeGrafter"/>
</dbReference>
<dbReference type="InterPro" id="IPR001343">
    <property type="entry name" value="Hemolysn_Ca-bd"/>
</dbReference>
<evidence type="ECO:0000256" key="12">
    <source>
        <dbReference type="ARBA" id="ARBA00022837"/>
    </source>
</evidence>
<evidence type="ECO:0000256" key="13">
    <source>
        <dbReference type="ARBA" id="ARBA00023049"/>
    </source>
</evidence>
<evidence type="ECO:0000256" key="8">
    <source>
        <dbReference type="ARBA" id="ARBA00022729"/>
    </source>
</evidence>
<keyword evidence="8" id="KW-0732">Signal</keyword>
<sequence>MNFPITGDKPSYSVDQAAQQLARSGQAWKDKDGNGTVELTFAFPDTAPDNFIELKVDHGVGGFAQFSALQQEQAVLALQSWADVANLSFTQAQDGGEGHLTFGNYSVGPSTIAAFAYMPGSDPDYDGQSWYLVNSSYDLNGTPGLNNYGRMSLVHEIGHALGLSHPSDYGTTTDEPSYRDATYAQDSLGFTVMSYFSESHTRQNFARNGAEHYSSGPLRDDIAAIQKIYGANYATRADDTVYGFNSNTGRDHLSAQSSSDVLVFAVWDGGGNDTLDFSGFTQNQEINLQAGAFSDVGGLAGNVSIAQGVTIENAIGGSGHDLLVGNDVANELRGGAGSDILYGGAGADRLWGGAGNDIFVFAAVSDSTPQAADRLMDFASGQDQIGLGGITRGAGLSFVSAFTTKAGEAMLSYDAATNLGSLQIDFSGDGLADFQVDTVGRVAVTDILA</sequence>
<dbReference type="GO" id="GO:0006508">
    <property type="term" value="P:proteolysis"/>
    <property type="evidence" value="ECO:0007669"/>
    <property type="project" value="UniProtKB-KW"/>
</dbReference>
<keyword evidence="11 15" id="KW-0862">Zinc</keyword>
<dbReference type="GO" id="GO:0005615">
    <property type="term" value="C:extracellular space"/>
    <property type="evidence" value="ECO:0007669"/>
    <property type="project" value="InterPro"/>
</dbReference>
<evidence type="ECO:0000259" key="16">
    <source>
        <dbReference type="SMART" id="SM00235"/>
    </source>
</evidence>
<name>A0A9E6TVP1_9PSED</name>
<dbReference type="PANTHER" id="PTHR10201:SF291">
    <property type="entry name" value="MATRIX METALLOPROTEINASE 1, ISOFORM C-RELATED"/>
    <property type="match status" value="1"/>
</dbReference>
<keyword evidence="9" id="KW-0677">Repeat</keyword>
<keyword evidence="7 15" id="KW-0479">Metal-binding</keyword>
<keyword evidence="12" id="KW-0106">Calcium</keyword>
<dbReference type="InterPro" id="IPR001818">
    <property type="entry name" value="Pept_M10_metallopeptidase"/>
</dbReference>
<evidence type="ECO:0000256" key="5">
    <source>
        <dbReference type="ARBA" id="ARBA00022525"/>
    </source>
</evidence>
<accession>A0A9E6TVP1</accession>
<keyword evidence="10 17" id="KW-0378">Hydrolase</keyword>
<proteinExistence type="inferred from homology"/>
<dbReference type="GO" id="GO:0008270">
    <property type="term" value="F:zinc ion binding"/>
    <property type="evidence" value="ECO:0007669"/>
    <property type="project" value="InterPro"/>
</dbReference>
<evidence type="ECO:0000256" key="15">
    <source>
        <dbReference type="PIRSR" id="PIRSR001205-2"/>
    </source>
</evidence>
<evidence type="ECO:0000256" key="10">
    <source>
        <dbReference type="ARBA" id="ARBA00022801"/>
    </source>
</evidence>
<keyword evidence="13 17" id="KW-0482">Metalloprotease</keyword>
<evidence type="ECO:0000256" key="4">
    <source>
        <dbReference type="ARBA" id="ARBA00010370"/>
    </source>
</evidence>
<reference evidence="17 18" key="1">
    <citation type="journal article" date="2020" name="Microorganisms">
        <title>Reliable Identification of Environmental Pseudomonas Isolates Using the rpoD Gene.</title>
        <authorList>
            <consortium name="The Broad Institute Genome Sequencing Platform"/>
            <person name="Girard L."/>
            <person name="Lood C."/>
            <person name="Rokni-Zadeh H."/>
            <person name="van Noort V."/>
            <person name="Lavigne R."/>
            <person name="De Mot R."/>
        </authorList>
    </citation>
    <scope>NUCLEOTIDE SEQUENCE [LARGE SCALE GENOMIC DNA]</scope>
    <source>
        <strain evidence="17 18">RW8P3</strain>
    </source>
</reference>
<evidence type="ECO:0000256" key="1">
    <source>
        <dbReference type="ARBA" id="ARBA00001913"/>
    </source>
</evidence>
<dbReference type="InterPro" id="IPR006026">
    <property type="entry name" value="Peptidase_Metallo"/>
</dbReference>
<protein>
    <submittedName>
        <fullName evidence="17">Serralysin family metalloprotease</fullName>
        <ecNumber evidence="17">3.4.24.40</ecNumber>
    </submittedName>
</protein>
<dbReference type="RefSeq" id="WP_186682978.1">
    <property type="nucleotide sequence ID" value="NZ_CP077093.1"/>
</dbReference>
<evidence type="ECO:0000256" key="7">
    <source>
        <dbReference type="ARBA" id="ARBA00022723"/>
    </source>
</evidence>
<dbReference type="PRINTS" id="PR00313">
    <property type="entry name" value="CABNDNGRPT"/>
</dbReference>
<dbReference type="PANTHER" id="PTHR10201">
    <property type="entry name" value="MATRIX METALLOPROTEINASE"/>
    <property type="match status" value="1"/>
</dbReference>
<comment type="similarity">
    <text evidence="4">Belongs to the peptidase M10A family.</text>
</comment>
<keyword evidence="18" id="KW-1185">Reference proteome</keyword>
<evidence type="ECO:0000256" key="3">
    <source>
        <dbReference type="ARBA" id="ARBA00009490"/>
    </source>
</evidence>
<feature type="binding site" evidence="15">
    <location>
        <position position="165"/>
    </location>
    <ligand>
        <name>Zn(2+)</name>
        <dbReference type="ChEBI" id="CHEBI:29105"/>
        <note>catalytic</note>
    </ligand>
</feature>
<dbReference type="Gene3D" id="3.40.390.10">
    <property type="entry name" value="Collagenase (Catalytic Domain)"/>
    <property type="match status" value="1"/>
</dbReference>
<comment type="subcellular location">
    <subcellularLocation>
        <location evidence="2">Secreted</location>
    </subcellularLocation>
</comment>
<dbReference type="InterPro" id="IPR024079">
    <property type="entry name" value="MetalloPept_cat_dom_sf"/>
</dbReference>
<evidence type="ECO:0000256" key="2">
    <source>
        <dbReference type="ARBA" id="ARBA00004613"/>
    </source>
</evidence>
<keyword evidence="5" id="KW-0964">Secreted</keyword>
<feature type="binding site" evidence="15">
    <location>
        <position position="159"/>
    </location>
    <ligand>
        <name>Zn(2+)</name>
        <dbReference type="ChEBI" id="CHEBI:29105"/>
        <note>catalytic</note>
    </ligand>
</feature>
<comment type="similarity">
    <text evidence="3">Belongs to the peptidase M10B family.</text>
</comment>
<keyword evidence="6" id="KW-0645">Protease</keyword>
<feature type="binding site" evidence="15">
    <location>
        <position position="155"/>
    </location>
    <ligand>
        <name>Zn(2+)</name>
        <dbReference type="ChEBI" id="CHEBI:29105"/>
        <note>catalytic</note>
    </ligand>
</feature>
<dbReference type="PROSITE" id="PS00330">
    <property type="entry name" value="HEMOLYSIN_CALCIUM"/>
    <property type="match status" value="1"/>
</dbReference>
<dbReference type="Pfam" id="PF08548">
    <property type="entry name" value="Peptidase_M10_C"/>
    <property type="match status" value="1"/>
</dbReference>
<feature type="domain" description="Peptidase metallopeptidase" evidence="16">
    <location>
        <begin position="24"/>
        <end position="211"/>
    </location>
</feature>
<dbReference type="Proteomes" id="UP000634530">
    <property type="component" value="Chromosome"/>
</dbReference>
<dbReference type="SUPFAM" id="SSF51120">
    <property type="entry name" value="beta-Roll"/>
    <property type="match status" value="1"/>
</dbReference>
<dbReference type="InterPro" id="IPR011049">
    <property type="entry name" value="Serralysin-like_metalloprot_C"/>
</dbReference>
<comment type="cofactor">
    <cofactor evidence="15">
        <name>Zn(2+)</name>
        <dbReference type="ChEBI" id="CHEBI:29105"/>
    </cofactor>
    <text evidence="15">Binds 1 zinc ion per subunit.</text>
</comment>
<dbReference type="GO" id="GO:0030574">
    <property type="term" value="P:collagen catabolic process"/>
    <property type="evidence" value="ECO:0007669"/>
    <property type="project" value="TreeGrafter"/>
</dbReference>
<comment type="cofactor">
    <cofactor evidence="1">
        <name>Ca(2+)</name>
        <dbReference type="ChEBI" id="CHEBI:29108"/>
    </cofactor>
</comment>
<dbReference type="SUPFAM" id="SSF55486">
    <property type="entry name" value="Metalloproteases ('zincins'), catalytic domain"/>
    <property type="match status" value="1"/>
</dbReference>
<reference evidence="17 18" key="2">
    <citation type="journal article" date="2021" name="Microorganisms">
        <title>The Ever-Expanding Pseudomonas Genus: Description of 43 New Species and Partition of the Pseudomonas putida Group.</title>
        <authorList>
            <person name="Girard L."/>
            <person name="Lood C."/>
            <person name="Hofte M."/>
            <person name="Vandamme P."/>
            <person name="Rokni-Zadeh H."/>
            <person name="van Noort V."/>
            <person name="Lavigne R."/>
            <person name="De Mot R."/>
        </authorList>
    </citation>
    <scope>NUCLEOTIDE SEQUENCE [LARGE SCALE GENOMIC DNA]</scope>
    <source>
        <strain evidence="17 18">RW8P3</strain>
    </source>
</reference>
<evidence type="ECO:0000256" key="14">
    <source>
        <dbReference type="PIRSR" id="PIRSR001205-1"/>
    </source>
</evidence>
<dbReference type="GO" id="GO:0005509">
    <property type="term" value="F:calcium ion binding"/>
    <property type="evidence" value="ECO:0007669"/>
    <property type="project" value="InterPro"/>
</dbReference>
<gene>
    <name evidence="17" type="ORF">HU752_017425</name>
</gene>
<dbReference type="InterPro" id="IPR034033">
    <property type="entry name" value="Serralysin-like"/>
</dbReference>
<dbReference type="GO" id="GO:0031012">
    <property type="term" value="C:extracellular matrix"/>
    <property type="evidence" value="ECO:0007669"/>
    <property type="project" value="InterPro"/>
</dbReference>
<evidence type="ECO:0000256" key="9">
    <source>
        <dbReference type="ARBA" id="ARBA00022737"/>
    </source>
</evidence>
<dbReference type="AlphaFoldDB" id="A0A9E6TVP1"/>
<dbReference type="EMBL" id="CP077093">
    <property type="protein sequence ID" value="QXI31530.1"/>
    <property type="molecule type" value="Genomic_DNA"/>
</dbReference>